<dbReference type="KEGG" id="dbr:Deba_3068"/>
<reference evidence="2 3" key="1">
    <citation type="journal article" date="2010" name="Stand. Genomic Sci.">
        <title>Complete genome sequence of Desulfarculus baarsii type strain (2st14).</title>
        <authorList>
            <person name="Sun H."/>
            <person name="Spring S."/>
            <person name="Lapidus A."/>
            <person name="Davenport K."/>
            <person name="Del Rio T.G."/>
            <person name="Tice H."/>
            <person name="Nolan M."/>
            <person name="Copeland A."/>
            <person name="Cheng J.F."/>
            <person name="Lucas S."/>
            <person name="Tapia R."/>
            <person name="Goodwin L."/>
            <person name="Pitluck S."/>
            <person name="Ivanova N."/>
            <person name="Pagani I."/>
            <person name="Mavromatis K."/>
            <person name="Ovchinnikova G."/>
            <person name="Pati A."/>
            <person name="Chen A."/>
            <person name="Palaniappan K."/>
            <person name="Hauser L."/>
            <person name="Chang Y.J."/>
            <person name="Jeffries C.D."/>
            <person name="Detter J.C."/>
            <person name="Han C."/>
            <person name="Rohde M."/>
            <person name="Brambilla E."/>
            <person name="Goker M."/>
            <person name="Woyke T."/>
            <person name="Bristow J."/>
            <person name="Eisen J.A."/>
            <person name="Markowitz V."/>
            <person name="Hugenholtz P."/>
            <person name="Kyrpides N.C."/>
            <person name="Klenk H.P."/>
            <person name="Land M."/>
        </authorList>
    </citation>
    <scope>NUCLEOTIDE SEQUENCE [LARGE SCALE GENOMIC DNA]</scope>
    <source>
        <strain evidence="3">ATCC 33931 / DSM 2075 / LMG 7858 / VKM B-1802 / 2st14</strain>
    </source>
</reference>
<dbReference type="HOGENOM" id="CLU_2219349_0_0_7"/>
<feature type="transmembrane region" description="Helical" evidence="1">
    <location>
        <begin position="75"/>
        <end position="99"/>
    </location>
</feature>
<dbReference type="Proteomes" id="UP000009047">
    <property type="component" value="Chromosome"/>
</dbReference>
<sequence>MGRAIRAALLSALIMPGVGQLHNKQVRKAGLMVSASSLLFLIFFALLTTKLWAAIATLDQASPELGPWMAIVERLAAGGLGWLWLMMAIALPLWLYGVIDAFVTGRRLEADERGGPGEEQG</sequence>
<dbReference type="AlphaFoldDB" id="E1QLI6"/>
<keyword evidence="1" id="KW-0812">Transmembrane</keyword>
<keyword evidence="1" id="KW-0472">Membrane</keyword>
<evidence type="ECO:0000313" key="3">
    <source>
        <dbReference type="Proteomes" id="UP000009047"/>
    </source>
</evidence>
<gene>
    <name evidence="2" type="ordered locus">Deba_3068</name>
</gene>
<proteinExistence type="predicted"/>
<keyword evidence="1" id="KW-1133">Transmembrane helix</keyword>
<dbReference type="RefSeq" id="WP_013259858.1">
    <property type="nucleotide sequence ID" value="NC_014365.1"/>
</dbReference>
<keyword evidence="3" id="KW-1185">Reference proteome</keyword>
<dbReference type="EMBL" id="CP002085">
    <property type="protein sequence ID" value="ADK86421.1"/>
    <property type="molecule type" value="Genomic_DNA"/>
</dbReference>
<dbReference type="STRING" id="644282.Deba_3068"/>
<evidence type="ECO:0000256" key="1">
    <source>
        <dbReference type="SAM" id="Phobius"/>
    </source>
</evidence>
<feature type="transmembrane region" description="Helical" evidence="1">
    <location>
        <begin position="31"/>
        <end position="55"/>
    </location>
</feature>
<name>E1QLI6_DESB2</name>
<protein>
    <recommendedName>
        <fullName evidence="4">DUF5683 domain-containing protein</fullName>
    </recommendedName>
</protein>
<evidence type="ECO:0008006" key="4">
    <source>
        <dbReference type="Google" id="ProtNLM"/>
    </source>
</evidence>
<accession>E1QLI6</accession>
<organism evidence="2 3">
    <name type="scientific">Desulfarculus baarsii (strain ATCC 33931 / DSM 2075 / LMG 7858 / VKM B-1802 / 2st14)</name>
    <dbReference type="NCBI Taxonomy" id="644282"/>
    <lineage>
        <taxon>Bacteria</taxon>
        <taxon>Pseudomonadati</taxon>
        <taxon>Thermodesulfobacteriota</taxon>
        <taxon>Desulfarculia</taxon>
        <taxon>Desulfarculales</taxon>
        <taxon>Desulfarculaceae</taxon>
        <taxon>Desulfarculus</taxon>
    </lineage>
</organism>
<evidence type="ECO:0000313" key="2">
    <source>
        <dbReference type="EMBL" id="ADK86421.1"/>
    </source>
</evidence>